<dbReference type="SUPFAM" id="SSF109604">
    <property type="entry name" value="HD-domain/PDEase-like"/>
    <property type="match status" value="1"/>
</dbReference>
<organism evidence="2 3">
    <name type="scientific">Anaeroselena agilis</name>
    <dbReference type="NCBI Taxonomy" id="3063788"/>
    <lineage>
        <taxon>Bacteria</taxon>
        <taxon>Bacillati</taxon>
        <taxon>Bacillota</taxon>
        <taxon>Negativicutes</taxon>
        <taxon>Acetonemataceae</taxon>
        <taxon>Anaeroselena</taxon>
    </lineage>
</organism>
<dbReference type="PANTHER" id="PTHR43155">
    <property type="entry name" value="CYCLIC DI-GMP PHOSPHODIESTERASE PA4108-RELATED"/>
    <property type="match status" value="1"/>
</dbReference>
<dbReference type="InterPro" id="IPR037522">
    <property type="entry name" value="HD_GYP_dom"/>
</dbReference>
<evidence type="ECO:0000313" key="2">
    <source>
        <dbReference type="EMBL" id="MDT8901783.1"/>
    </source>
</evidence>
<keyword evidence="2" id="KW-0378">Hydrolase</keyword>
<evidence type="ECO:0000259" key="1">
    <source>
        <dbReference type="PROSITE" id="PS51832"/>
    </source>
</evidence>
<dbReference type="PANTHER" id="PTHR43155:SF2">
    <property type="entry name" value="CYCLIC DI-GMP PHOSPHODIESTERASE PA4108"/>
    <property type="match status" value="1"/>
</dbReference>
<accession>A0ABU3NYA7</accession>
<dbReference type="SMART" id="SM00471">
    <property type="entry name" value="HDc"/>
    <property type="match status" value="1"/>
</dbReference>
<dbReference type="InterPro" id="IPR003607">
    <property type="entry name" value="HD/PDEase_dom"/>
</dbReference>
<feature type="domain" description="HD-GYP" evidence="1">
    <location>
        <begin position="114"/>
        <end position="310"/>
    </location>
</feature>
<dbReference type="GO" id="GO:0016787">
    <property type="term" value="F:hydrolase activity"/>
    <property type="evidence" value="ECO:0007669"/>
    <property type="project" value="UniProtKB-KW"/>
</dbReference>
<dbReference type="Gene3D" id="1.10.3210.10">
    <property type="entry name" value="Hypothetical protein af1432"/>
    <property type="match status" value="1"/>
</dbReference>
<evidence type="ECO:0000313" key="3">
    <source>
        <dbReference type="Proteomes" id="UP001254848"/>
    </source>
</evidence>
<dbReference type="PROSITE" id="PS51832">
    <property type="entry name" value="HD_GYP"/>
    <property type="match status" value="1"/>
</dbReference>
<keyword evidence="3" id="KW-1185">Reference proteome</keyword>
<protein>
    <submittedName>
        <fullName evidence="2">HD-GYP domain-containing protein</fullName>
        <ecNumber evidence="2">3.1.4.-</ecNumber>
    </submittedName>
</protein>
<dbReference type="EMBL" id="JAUOZS010000001">
    <property type="protein sequence ID" value="MDT8901783.1"/>
    <property type="molecule type" value="Genomic_DNA"/>
</dbReference>
<dbReference type="CDD" id="cd00077">
    <property type="entry name" value="HDc"/>
    <property type="match status" value="1"/>
</dbReference>
<dbReference type="Proteomes" id="UP001254848">
    <property type="component" value="Unassembled WGS sequence"/>
</dbReference>
<dbReference type="EC" id="3.1.4.-" evidence="2"/>
<sequence>MRTEVTAIKQIPLVQATGSMILADDIVNGNGQILVTAGTALRKEIIALLGKHGITAVRIKAAEPANKELSAVPNLISAATRLSMVQAMQNAFRNRGGIAAHLPHLRECIHKVIEELSGHGNLLIYLSDIRQKSDYLYGHCVDVGVFAVAFGMAMGLSRDEIYILGIGGLLHDYGKSCIPNEIIEKNGPLTPDEFEQVKKHTAFGYNVLRLETKVDSRIALMALQHHERPDGRGYPWGISEDKIHPLAGIVAVADVYDALITDRVYRPRVPAHEAIRIINAGAGTQFDSQVVDAVNKIVVPYYIGSAVKFNNGSTGAVLRINSKEPARPVVWTREGIVNLLHERELQIVAVV</sequence>
<name>A0ABU3NYA7_9FIRM</name>
<dbReference type="Pfam" id="PF13487">
    <property type="entry name" value="HD_5"/>
    <property type="match status" value="1"/>
</dbReference>
<reference evidence="2 3" key="1">
    <citation type="submission" date="2023-07" db="EMBL/GenBank/DDBJ databases">
        <title>The novel representative of Negativicutes class, Anaeroselena agilis gen. nov. sp. nov.</title>
        <authorList>
            <person name="Prokofeva M.I."/>
            <person name="Elcheninov A.G."/>
            <person name="Klyukina A."/>
            <person name="Kublanov I.V."/>
            <person name="Frolov E.N."/>
            <person name="Podosokorskaya O.A."/>
        </authorList>
    </citation>
    <scope>NUCLEOTIDE SEQUENCE [LARGE SCALE GENOMIC DNA]</scope>
    <source>
        <strain evidence="2 3">4137-cl</strain>
    </source>
</reference>
<gene>
    <name evidence="2" type="ORF">Q4T40_11050</name>
</gene>
<dbReference type="RefSeq" id="WP_413780285.1">
    <property type="nucleotide sequence ID" value="NZ_JAUOZS010000001.1"/>
</dbReference>
<proteinExistence type="predicted"/>
<comment type="caution">
    <text evidence="2">The sequence shown here is derived from an EMBL/GenBank/DDBJ whole genome shotgun (WGS) entry which is preliminary data.</text>
</comment>